<keyword evidence="3" id="KW-1185">Reference proteome</keyword>
<dbReference type="Pfam" id="PF01266">
    <property type="entry name" value="DAO"/>
    <property type="match status" value="1"/>
</dbReference>
<dbReference type="InterPro" id="IPR036188">
    <property type="entry name" value="FAD/NAD-bd_sf"/>
</dbReference>
<dbReference type="InterPro" id="IPR006076">
    <property type="entry name" value="FAD-dep_OxRdtase"/>
</dbReference>
<name>A0ABP8KQT3_9BACT</name>
<dbReference type="PANTHER" id="PTHR13847">
    <property type="entry name" value="SARCOSINE DEHYDROGENASE-RELATED"/>
    <property type="match status" value="1"/>
</dbReference>
<evidence type="ECO:0000259" key="1">
    <source>
        <dbReference type="Pfam" id="PF01266"/>
    </source>
</evidence>
<reference evidence="3" key="1">
    <citation type="journal article" date="2019" name="Int. J. Syst. Evol. Microbiol.">
        <title>The Global Catalogue of Microorganisms (GCM) 10K type strain sequencing project: providing services to taxonomists for standard genome sequencing and annotation.</title>
        <authorList>
            <consortium name="The Broad Institute Genomics Platform"/>
            <consortium name="The Broad Institute Genome Sequencing Center for Infectious Disease"/>
            <person name="Wu L."/>
            <person name="Ma J."/>
        </authorList>
    </citation>
    <scope>NUCLEOTIDE SEQUENCE [LARGE SCALE GENOMIC DNA]</scope>
    <source>
        <strain evidence="3">JCM 17925</strain>
    </source>
</reference>
<evidence type="ECO:0000313" key="3">
    <source>
        <dbReference type="Proteomes" id="UP001500936"/>
    </source>
</evidence>
<dbReference type="RefSeq" id="WP_345269950.1">
    <property type="nucleotide sequence ID" value="NZ_BAABHB010000010.1"/>
</dbReference>
<accession>A0ABP8KQT3</accession>
<protein>
    <submittedName>
        <fullName evidence="2">FAD-dependent oxidoreductase</fullName>
    </submittedName>
</protein>
<feature type="domain" description="FAD dependent oxidoreductase" evidence="1">
    <location>
        <begin position="30"/>
        <end position="382"/>
    </location>
</feature>
<dbReference type="EMBL" id="BAABHB010000010">
    <property type="protein sequence ID" value="GAA4413595.1"/>
    <property type="molecule type" value="Genomic_DNA"/>
</dbReference>
<dbReference type="Gene3D" id="3.50.50.60">
    <property type="entry name" value="FAD/NAD(P)-binding domain"/>
    <property type="match status" value="1"/>
</dbReference>
<dbReference type="SUPFAM" id="SSF51905">
    <property type="entry name" value="FAD/NAD(P)-binding domain"/>
    <property type="match status" value="1"/>
</dbReference>
<evidence type="ECO:0000313" key="2">
    <source>
        <dbReference type="EMBL" id="GAA4413595.1"/>
    </source>
</evidence>
<dbReference type="Gene3D" id="3.30.9.10">
    <property type="entry name" value="D-Amino Acid Oxidase, subunit A, domain 2"/>
    <property type="match status" value="1"/>
</dbReference>
<organism evidence="2 3">
    <name type="scientific">Nibrella viscosa</name>
    <dbReference type="NCBI Taxonomy" id="1084524"/>
    <lineage>
        <taxon>Bacteria</taxon>
        <taxon>Pseudomonadati</taxon>
        <taxon>Bacteroidota</taxon>
        <taxon>Cytophagia</taxon>
        <taxon>Cytophagales</taxon>
        <taxon>Spirosomataceae</taxon>
        <taxon>Nibrella</taxon>
    </lineage>
</organism>
<dbReference type="Proteomes" id="UP001500936">
    <property type="component" value="Unassembled WGS sequence"/>
</dbReference>
<comment type="caution">
    <text evidence="2">The sequence shown here is derived from an EMBL/GenBank/DDBJ whole genome shotgun (WGS) entry which is preliminary data.</text>
</comment>
<dbReference type="PANTHER" id="PTHR13847:SF201">
    <property type="entry name" value="PUTATIBE OXIDOREDUCTASE"/>
    <property type="match status" value="1"/>
</dbReference>
<sequence length="401" mass="44644">MNVRSSDTYWLSRDPVPTRYSSLRRAVDCDVLIIGGGITGALVAYELVEAGINTILIDKREVAHGSTAASTAMIQYEMDVPLHQLIDQIGETDAVLSYTLCLRALNRLAEVAKKMDASGRFHRQESLYFAAQCEDIDELKEECITRSRYGFPVNWLDQKALWQQFGLVAAGGILSSAGAELDPFAFTQRLLLYLTRQGLQVFEHTAAEALTYLEQGVQVQTSQGTTITAKKVVYATGYEVPERLVEANDITMLSTYALVTAPIPHLTERVKNTLLWDTAHPYFYARSSGGNRLLLGGGDEDLVEAGQRDKLIPQKQQQLLDRFNELFPDVPATAELTWAGTFAETKDGLPYIGEHPRYPHSYYALGFGGNGITFSLIAATVIRNLYQHGHCDYARLFRFGR</sequence>
<proteinExistence type="predicted"/>
<gene>
    <name evidence="2" type="ORF">GCM10023187_42070</name>
</gene>